<organism evidence="2 3">
    <name type="scientific">Psilocybe cyanescens</name>
    <dbReference type="NCBI Taxonomy" id="93625"/>
    <lineage>
        <taxon>Eukaryota</taxon>
        <taxon>Fungi</taxon>
        <taxon>Dikarya</taxon>
        <taxon>Basidiomycota</taxon>
        <taxon>Agaricomycotina</taxon>
        <taxon>Agaricomycetes</taxon>
        <taxon>Agaricomycetidae</taxon>
        <taxon>Agaricales</taxon>
        <taxon>Agaricineae</taxon>
        <taxon>Strophariaceae</taxon>
        <taxon>Psilocybe</taxon>
    </lineage>
</organism>
<evidence type="ECO:0000256" key="1">
    <source>
        <dbReference type="SAM" id="MobiDB-lite"/>
    </source>
</evidence>
<sequence length="179" mass="18775">MISISVPSPSPSSPSLPLPILPKPFPPLTPSKYRSLFRTSTSSTPALPCPSISLTTSPHGSIILPILRNACSAAHSFANALRGVVRFASPSSYSSESRSFGVSAVYSAVHHPSLNMPTNPRGAPRSRTRCACLPPSRNATPAPHTRGRGTRPCPTDLGLGTRTRRGGRTRGTARVSSPG</sequence>
<dbReference type="Proteomes" id="UP000283269">
    <property type="component" value="Unassembled WGS sequence"/>
</dbReference>
<protein>
    <submittedName>
        <fullName evidence="2">Uncharacterized protein</fullName>
    </submittedName>
</protein>
<evidence type="ECO:0000313" key="2">
    <source>
        <dbReference type="EMBL" id="PPQ83238.1"/>
    </source>
</evidence>
<reference evidence="2 3" key="1">
    <citation type="journal article" date="2018" name="Evol. Lett.">
        <title>Horizontal gene cluster transfer increased hallucinogenic mushroom diversity.</title>
        <authorList>
            <person name="Reynolds H.T."/>
            <person name="Vijayakumar V."/>
            <person name="Gluck-Thaler E."/>
            <person name="Korotkin H.B."/>
            <person name="Matheny P.B."/>
            <person name="Slot J.C."/>
        </authorList>
    </citation>
    <scope>NUCLEOTIDE SEQUENCE [LARGE SCALE GENOMIC DNA]</scope>
    <source>
        <strain evidence="2 3">2631</strain>
    </source>
</reference>
<dbReference type="InParanoid" id="A0A409WXJ1"/>
<gene>
    <name evidence="2" type="ORF">CVT25_004268</name>
</gene>
<dbReference type="AlphaFoldDB" id="A0A409WXJ1"/>
<keyword evidence="3" id="KW-1185">Reference proteome</keyword>
<dbReference type="EMBL" id="NHYD01003032">
    <property type="protein sequence ID" value="PPQ83238.1"/>
    <property type="molecule type" value="Genomic_DNA"/>
</dbReference>
<proteinExistence type="predicted"/>
<comment type="caution">
    <text evidence="2">The sequence shown here is derived from an EMBL/GenBank/DDBJ whole genome shotgun (WGS) entry which is preliminary data.</text>
</comment>
<name>A0A409WXJ1_PSICY</name>
<feature type="region of interest" description="Disordered" evidence="1">
    <location>
        <begin position="116"/>
        <end position="179"/>
    </location>
</feature>
<accession>A0A409WXJ1</accession>
<evidence type="ECO:0000313" key="3">
    <source>
        <dbReference type="Proteomes" id="UP000283269"/>
    </source>
</evidence>